<keyword evidence="6" id="KW-1133">Transmembrane helix</keyword>
<dbReference type="Proteomes" id="UP000276437">
    <property type="component" value="Chromosome"/>
</dbReference>
<dbReference type="PROSITE" id="PS51918">
    <property type="entry name" value="RADICAL_SAM"/>
    <property type="match status" value="1"/>
</dbReference>
<name>A0A348AG92_9FIRM</name>
<dbReference type="InterPro" id="IPR006158">
    <property type="entry name" value="Cobalamin-bd"/>
</dbReference>
<accession>A0A348AG92</accession>
<dbReference type="Gene3D" id="3.20.20.70">
    <property type="entry name" value="Aldolase class I"/>
    <property type="match status" value="1"/>
</dbReference>
<dbReference type="PANTHER" id="PTHR43409">
    <property type="entry name" value="ANAEROBIC MAGNESIUM-PROTOPORPHYRIN IX MONOMETHYL ESTER CYCLASE-RELATED"/>
    <property type="match status" value="1"/>
</dbReference>
<keyword evidence="4" id="KW-0408">Iron</keyword>
<evidence type="ECO:0000259" key="7">
    <source>
        <dbReference type="PROSITE" id="PS51332"/>
    </source>
</evidence>
<sequence length="587" mass="65701">MNKRIDLLLVNSFAPRNRIASDTALENSLALLRTYLEKKGFAVAVIDEQRVGAIEKGVPRWVNRLLRRLVEWQIKVYARQKKLLLLPLMLAAWPVQAAGLYFRRRYMEELADTIVKLVKEGNIPVVGIKSWYGDSYKWSAMLAAKVRQAAPETVVVVGGPQVNVYGEYVTRNRHFDLAIMGPGEQMLEKLLRLRWTAANKEEFLRLVRHNISPAPLIRVGQYSGKSVPTATFNSIPRYTPAELTDKMLFHTLVDGVGCTWNKCNFCSHTRQQIPYTPRPVEQIKGEIVTMIQQGIAFFRFSSSETPVYQGKAIAQMLLANNINIRYSMFVRAGKVTDQTYQAYCQMIRAGLRAVFMGGETGHDAVNAAIMNKGVTRQDIIDTIHCLKLAAAEAGAPCRIGLALIYPCPVPPGVSLESVFEANLRLIEDTLPDTVIVNPPGIFPGTIWFEQADSFGFKAGAGFTPELMEYEYSIHKPAEFWPKLDYMLNGQDVPRLLRENGRLRQAIQAMGIPIGVSDELLMMTEAIGYRSKLDLLQFQKNSLIDIMSGSSQYLRTVVDQINASSQALAATNSPHFAADFPVPRKNAI</sequence>
<dbReference type="SUPFAM" id="SSF102114">
    <property type="entry name" value="Radical SAM enzymes"/>
    <property type="match status" value="1"/>
</dbReference>
<dbReference type="GO" id="GO:0003824">
    <property type="term" value="F:catalytic activity"/>
    <property type="evidence" value="ECO:0007669"/>
    <property type="project" value="InterPro"/>
</dbReference>
<keyword evidence="2" id="KW-0949">S-adenosyl-L-methionine</keyword>
<dbReference type="InterPro" id="IPR013785">
    <property type="entry name" value="Aldolase_TIM"/>
</dbReference>
<dbReference type="Pfam" id="PF02310">
    <property type="entry name" value="B12-binding"/>
    <property type="match status" value="1"/>
</dbReference>
<evidence type="ECO:0000259" key="8">
    <source>
        <dbReference type="PROSITE" id="PS51918"/>
    </source>
</evidence>
<dbReference type="InterPro" id="IPR007197">
    <property type="entry name" value="rSAM"/>
</dbReference>
<dbReference type="Pfam" id="PF04055">
    <property type="entry name" value="Radical_SAM"/>
    <property type="match status" value="1"/>
</dbReference>
<organism evidence="9 10">
    <name type="scientific">Methylomusa anaerophila</name>
    <dbReference type="NCBI Taxonomy" id="1930071"/>
    <lineage>
        <taxon>Bacteria</taxon>
        <taxon>Bacillati</taxon>
        <taxon>Bacillota</taxon>
        <taxon>Negativicutes</taxon>
        <taxon>Selenomonadales</taxon>
        <taxon>Sporomusaceae</taxon>
        <taxon>Methylomusa</taxon>
    </lineage>
</organism>
<protein>
    <submittedName>
        <fullName evidence="9">B12 binding domain protein</fullName>
    </submittedName>
</protein>
<evidence type="ECO:0000256" key="5">
    <source>
        <dbReference type="ARBA" id="ARBA00023014"/>
    </source>
</evidence>
<keyword evidence="6" id="KW-0472">Membrane</keyword>
<evidence type="ECO:0000256" key="6">
    <source>
        <dbReference type="SAM" id="Phobius"/>
    </source>
</evidence>
<dbReference type="GO" id="GO:0031419">
    <property type="term" value="F:cobalamin binding"/>
    <property type="evidence" value="ECO:0007669"/>
    <property type="project" value="InterPro"/>
</dbReference>
<gene>
    <name evidence="9" type="ORF">MAMMFC1_00738</name>
</gene>
<dbReference type="KEGG" id="mana:MAMMFC1_00738"/>
<keyword evidence="5" id="KW-0411">Iron-sulfur</keyword>
<comment type="cofactor">
    <cofactor evidence="1">
        <name>[4Fe-4S] cluster</name>
        <dbReference type="ChEBI" id="CHEBI:49883"/>
    </cofactor>
</comment>
<dbReference type="InterPro" id="IPR058240">
    <property type="entry name" value="rSAM_sf"/>
</dbReference>
<dbReference type="InterPro" id="IPR051198">
    <property type="entry name" value="BchE-like"/>
</dbReference>
<evidence type="ECO:0000256" key="2">
    <source>
        <dbReference type="ARBA" id="ARBA00022691"/>
    </source>
</evidence>
<dbReference type="SFLD" id="SFLDG01082">
    <property type="entry name" value="B12-binding_domain_containing"/>
    <property type="match status" value="1"/>
</dbReference>
<dbReference type="Gene3D" id="3.40.50.280">
    <property type="entry name" value="Cobalamin-binding domain"/>
    <property type="match status" value="1"/>
</dbReference>
<evidence type="ECO:0000256" key="3">
    <source>
        <dbReference type="ARBA" id="ARBA00022723"/>
    </source>
</evidence>
<evidence type="ECO:0000256" key="1">
    <source>
        <dbReference type="ARBA" id="ARBA00001966"/>
    </source>
</evidence>
<feature type="domain" description="Radical SAM core" evidence="8">
    <location>
        <begin position="244"/>
        <end position="476"/>
    </location>
</feature>
<reference evidence="9 10" key="1">
    <citation type="journal article" date="2018" name="Int. J. Syst. Evol. Microbiol.">
        <title>Methylomusa anaerophila gen. nov., sp. nov., an anaerobic methanol-utilizing bacterium isolated from a microbial fuel cell.</title>
        <authorList>
            <person name="Amano N."/>
            <person name="Yamamuro A."/>
            <person name="Miyahara M."/>
            <person name="Kouzuma A."/>
            <person name="Abe T."/>
            <person name="Watanabe K."/>
        </authorList>
    </citation>
    <scope>NUCLEOTIDE SEQUENCE [LARGE SCALE GENOMIC DNA]</scope>
    <source>
        <strain evidence="9 10">MMFC1</strain>
    </source>
</reference>
<evidence type="ECO:0000256" key="4">
    <source>
        <dbReference type="ARBA" id="ARBA00023004"/>
    </source>
</evidence>
<feature type="domain" description="B12-binding" evidence="7">
    <location>
        <begin position="62"/>
        <end position="201"/>
    </location>
</feature>
<proteinExistence type="predicted"/>
<keyword evidence="10" id="KW-1185">Reference proteome</keyword>
<dbReference type="GO" id="GO:0051536">
    <property type="term" value="F:iron-sulfur cluster binding"/>
    <property type="evidence" value="ECO:0007669"/>
    <property type="project" value="UniProtKB-KW"/>
</dbReference>
<evidence type="ECO:0000313" key="9">
    <source>
        <dbReference type="EMBL" id="BBB90090.1"/>
    </source>
</evidence>
<dbReference type="SFLD" id="SFLDS00029">
    <property type="entry name" value="Radical_SAM"/>
    <property type="match status" value="1"/>
</dbReference>
<dbReference type="OrthoDB" id="9777636at2"/>
<dbReference type="PROSITE" id="PS51332">
    <property type="entry name" value="B12_BINDING"/>
    <property type="match status" value="1"/>
</dbReference>
<keyword evidence="3" id="KW-0479">Metal-binding</keyword>
<dbReference type="GO" id="GO:0046872">
    <property type="term" value="F:metal ion binding"/>
    <property type="evidence" value="ECO:0007669"/>
    <property type="project" value="UniProtKB-KW"/>
</dbReference>
<keyword evidence="6" id="KW-0812">Transmembrane</keyword>
<dbReference type="RefSeq" id="WP_126306558.1">
    <property type="nucleotide sequence ID" value="NZ_AP018449.1"/>
</dbReference>
<feature type="transmembrane region" description="Helical" evidence="6">
    <location>
        <begin position="83"/>
        <end position="102"/>
    </location>
</feature>
<dbReference type="AlphaFoldDB" id="A0A348AG92"/>
<dbReference type="EMBL" id="AP018449">
    <property type="protein sequence ID" value="BBB90090.1"/>
    <property type="molecule type" value="Genomic_DNA"/>
</dbReference>
<evidence type="ECO:0000313" key="10">
    <source>
        <dbReference type="Proteomes" id="UP000276437"/>
    </source>
</evidence>